<proteinExistence type="predicted"/>
<comment type="caution">
    <text evidence="3">The sequence shown here is derived from an EMBL/GenBank/DDBJ whole genome shotgun (WGS) entry which is preliminary data.</text>
</comment>
<keyword evidence="2" id="KW-0812">Transmembrane</keyword>
<dbReference type="RefSeq" id="WP_014352405.1">
    <property type="nucleotide sequence ID" value="NZ_AP026975.1"/>
</dbReference>
<feature type="compositionally biased region" description="Basic residues" evidence="1">
    <location>
        <begin position="42"/>
        <end position="54"/>
    </location>
</feature>
<keyword evidence="2" id="KW-1133">Transmembrane helix</keyword>
<feature type="compositionally biased region" description="Low complexity" evidence="1">
    <location>
        <begin position="1"/>
        <end position="20"/>
    </location>
</feature>
<dbReference type="AlphaFoldDB" id="A0A6P1CT63"/>
<gene>
    <name evidence="3" type="ORF">GV791_24650</name>
</gene>
<evidence type="ECO:0000313" key="3">
    <source>
        <dbReference type="EMBL" id="NEW35731.1"/>
    </source>
</evidence>
<evidence type="ECO:0000256" key="1">
    <source>
        <dbReference type="SAM" id="MobiDB-lite"/>
    </source>
</evidence>
<keyword evidence="2" id="KW-0472">Membrane</keyword>
<protein>
    <submittedName>
        <fullName evidence="3">Uncharacterized protein</fullName>
    </submittedName>
</protein>
<dbReference type="EMBL" id="JAAGVB010000052">
    <property type="protein sequence ID" value="NEW35731.1"/>
    <property type="molecule type" value="Genomic_DNA"/>
</dbReference>
<evidence type="ECO:0000313" key="4">
    <source>
        <dbReference type="Proteomes" id="UP000471166"/>
    </source>
</evidence>
<feature type="transmembrane region" description="Helical" evidence="2">
    <location>
        <begin position="56"/>
        <end position="75"/>
    </location>
</feature>
<reference evidence="3 4" key="1">
    <citation type="submission" date="2020-01" db="EMBL/GenBank/DDBJ databases">
        <title>Genetics and antimicrobial susceptibilities of Nocardia species isolated from the soil; a comparison with species isolated from humans.</title>
        <authorList>
            <person name="Carrasco G."/>
            <person name="Monzon S."/>
            <person name="Sansegundo M."/>
            <person name="Garcia E."/>
            <person name="Garrido N."/>
            <person name="Medina M.J."/>
            <person name="Villalon P."/>
            <person name="Ramirez-Arocha A.C."/>
            <person name="Jimenez P."/>
            <person name="Cuesta I."/>
            <person name="Valdezate S."/>
        </authorList>
    </citation>
    <scope>NUCLEOTIDE SEQUENCE [LARGE SCALE GENOMIC DNA]</scope>
    <source>
        <strain evidence="3 4">CNM20110626</strain>
    </source>
</reference>
<organism evidence="3 4">
    <name type="scientific">Nocardia cyriacigeorgica</name>
    <dbReference type="NCBI Taxonomy" id="135487"/>
    <lineage>
        <taxon>Bacteria</taxon>
        <taxon>Bacillati</taxon>
        <taxon>Actinomycetota</taxon>
        <taxon>Actinomycetes</taxon>
        <taxon>Mycobacteriales</taxon>
        <taxon>Nocardiaceae</taxon>
        <taxon>Nocardia</taxon>
    </lineage>
</organism>
<accession>A0A6P1CT63</accession>
<feature type="region of interest" description="Disordered" evidence="1">
    <location>
        <begin position="1"/>
        <end position="54"/>
    </location>
</feature>
<sequence>MASGDGSDNGEVSGGSSNSEAPDVGALPQHRNDPAVETVWLSRRRTEPRRRGRPRVSTIALTVLFIALLILYVVLRPN</sequence>
<name>A0A6P1CT63_9NOCA</name>
<evidence type="ECO:0000256" key="2">
    <source>
        <dbReference type="SAM" id="Phobius"/>
    </source>
</evidence>
<dbReference type="Proteomes" id="UP000471166">
    <property type="component" value="Unassembled WGS sequence"/>
</dbReference>